<accession>R0J464</accession>
<evidence type="ECO:0000256" key="2">
    <source>
        <dbReference type="ARBA" id="ARBA00022645"/>
    </source>
</evidence>
<feature type="signal peptide" evidence="6">
    <location>
        <begin position="1"/>
        <end position="19"/>
    </location>
</feature>
<dbReference type="GO" id="GO:0004185">
    <property type="term" value="F:serine-type carboxypeptidase activity"/>
    <property type="evidence" value="ECO:0007669"/>
    <property type="project" value="InterPro"/>
</dbReference>
<keyword evidence="2" id="KW-0121">Carboxypeptidase</keyword>
<reference evidence="7 8" key="2">
    <citation type="journal article" date="2013" name="PLoS Genet.">
        <title>Comparative genome structure, secondary metabolite, and effector coding capacity across Cochliobolus pathogens.</title>
        <authorList>
            <person name="Condon B.J."/>
            <person name="Leng Y."/>
            <person name="Wu D."/>
            <person name="Bushley K.E."/>
            <person name="Ohm R.A."/>
            <person name="Otillar R."/>
            <person name="Martin J."/>
            <person name="Schackwitz W."/>
            <person name="Grimwood J."/>
            <person name="MohdZainudin N."/>
            <person name="Xue C."/>
            <person name="Wang R."/>
            <person name="Manning V.A."/>
            <person name="Dhillon B."/>
            <person name="Tu Z.J."/>
            <person name="Steffenson B.J."/>
            <person name="Salamov A."/>
            <person name="Sun H."/>
            <person name="Lowry S."/>
            <person name="LaButti K."/>
            <person name="Han J."/>
            <person name="Copeland A."/>
            <person name="Lindquist E."/>
            <person name="Barry K."/>
            <person name="Schmutz J."/>
            <person name="Baker S.E."/>
            <person name="Ciuffetti L.M."/>
            <person name="Grigoriev I.V."/>
            <person name="Zhong S."/>
            <person name="Turgeon B.G."/>
        </authorList>
    </citation>
    <scope>NUCLEOTIDE SEQUENCE [LARGE SCALE GENOMIC DNA]</scope>
    <source>
        <strain evidence="8">28A</strain>
    </source>
</reference>
<keyword evidence="8" id="KW-1185">Reference proteome</keyword>
<dbReference type="GeneID" id="19398361"/>
<dbReference type="STRING" id="671987.R0J464"/>
<dbReference type="PRINTS" id="PR00724">
    <property type="entry name" value="CRBOXYPTASEC"/>
</dbReference>
<name>R0J464_EXST2</name>
<evidence type="ECO:0008006" key="9">
    <source>
        <dbReference type="Google" id="ProtNLM"/>
    </source>
</evidence>
<dbReference type="RefSeq" id="XP_008020819.1">
    <property type="nucleotide sequence ID" value="XM_008022628.1"/>
</dbReference>
<dbReference type="Gene3D" id="3.40.50.1820">
    <property type="entry name" value="alpha/beta hydrolase"/>
    <property type="match status" value="1"/>
</dbReference>
<dbReference type="PANTHER" id="PTHR11802:SF64">
    <property type="entry name" value="CARBOXYPEPTIDASE"/>
    <property type="match status" value="1"/>
</dbReference>
<organism evidence="7 8">
    <name type="scientific">Exserohilum turcicum (strain 28A)</name>
    <name type="common">Northern leaf blight fungus</name>
    <name type="synonym">Setosphaeria turcica</name>
    <dbReference type="NCBI Taxonomy" id="671987"/>
    <lineage>
        <taxon>Eukaryota</taxon>
        <taxon>Fungi</taxon>
        <taxon>Dikarya</taxon>
        <taxon>Ascomycota</taxon>
        <taxon>Pezizomycotina</taxon>
        <taxon>Dothideomycetes</taxon>
        <taxon>Pleosporomycetidae</taxon>
        <taxon>Pleosporales</taxon>
        <taxon>Pleosporineae</taxon>
        <taxon>Pleosporaceae</taxon>
        <taxon>Exserohilum</taxon>
    </lineage>
</organism>
<dbReference type="EMBL" id="KB908481">
    <property type="protein sequence ID" value="EOA91730.1"/>
    <property type="molecule type" value="Genomic_DNA"/>
</dbReference>
<feature type="chain" id="PRO_5004353357" description="Carboxypeptidase S1" evidence="6">
    <location>
        <begin position="20"/>
        <end position="582"/>
    </location>
</feature>
<dbReference type="InterPro" id="IPR029058">
    <property type="entry name" value="AB_hydrolase_fold"/>
</dbReference>
<dbReference type="PANTHER" id="PTHR11802">
    <property type="entry name" value="SERINE PROTEASE FAMILY S10 SERINE CARBOXYPEPTIDASE"/>
    <property type="match status" value="1"/>
</dbReference>
<dbReference type="SUPFAM" id="SSF53474">
    <property type="entry name" value="alpha/beta-Hydrolases"/>
    <property type="match status" value="1"/>
</dbReference>
<protein>
    <recommendedName>
        <fullName evidence="9">Carboxypeptidase S1</fullName>
    </recommendedName>
</protein>
<dbReference type="AlphaFoldDB" id="R0J464"/>
<proteinExistence type="inferred from homology"/>
<dbReference type="Proteomes" id="UP000016935">
    <property type="component" value="Unassembled WGS sequence"/>
</dbReference>
<keyword evidence="6" id="KW-0732">Signal</keyword>
<keyword evidence="5" id="KW-0325">Glycoprotein</keyword>
<dbReference type="OrthoDB" id="443318at2759"/>
<comment type="similarity">
    <text evidence="1">Belongs to the peptidase S10 family.</text>
</comment>
<evidence type="ECO:0000256" key="5">
    <source>
        <dbReference type="ARBA" id="ARBA00023180"/>
    </source>
</evidence>
<gene>
    <name evidence="7" type="ORF">SETTUDRAFT_162332</name>
</gene>
<evidence type="ECO:0000256" key="6">
    <source>
        <dbReference type="SAM" id="SignalP"/>
    </source>
</evidence>
<reference evidence="7 8" key="1">
    <citation type="journal article" date="2012" name="PLoS Pathog.">
        <title>Diverse lifestyles and strategies of plant pathogenesis encoded in the genomes of eighteen Dothideomycetes fungi.</title>
        <authorList>
            <person name="Ohm R.A."/>
            <person name="Feau N."/>
            <person name="Henrissat B."/>
            <person name="Schoch C.L."/>
            <person name="Horwitz B.A."/>
            <person name="Barry K.W."/>
            <person name="Condon B.J."/>
            <person name="Copeland A.C."/>
            <person name="Dhillon B."/>
            <person name="Glaser F."/>
            <person name="Hesse C.N."/>
            <person name="Kosti I."/>
            <person name="LaButti K."/>
            <person name="Lindquist E.A."/>
            <person name="Lucas S."/>
            <person name="Salamov A.A."/>
            <person name="Bradshaw R.E."/>
            <person name="Ciuffetti L."/>
            <person name="Hamelin R.C."/>
            <person name="Kema G.H.J."/>
            <person name="Lawrence C."/>
            <person name="Scott J.A."/>
            <person name="Spatafora J.W."/>
            <person name="Turgeon B.G."/>
            <person name="de Wit P.J.G.M."/>
            <person name="Zhong S."/>
            <person name="Goodwin S.B."/>
            <person name="Grigoriev I.V."/>
        </authorList>
    </citation>
    <scope>NUCLEOTIDE SEQUENCE [LARGE SCALE GENOMIC DNA]</scope>
    <source>
        <strain evidence="8">28A</strain>
    </source>
</reference>
<evidence type="ECO:0000256" key="4">
    <source>
        <dbReference type="ARBA" id="ARBA00022801"/>
    </source>
</evidence>
<dbReference type="eggNOG" id="KOG1282">
    <property type="taxonomic scope" value="Eukaryota"/>
</dbReference>
<evidence type="ECO:0000256" key="1">
    <source>
        <dbReference type="ARBA" id="ARBA00009431"/>
    </source>
</evidence>
<dbReference type="GO" id="GO:0000324">
    <property type="term" value="C:fungal-type vacuole"/>
    <property type="evidence" value="ECO:0007669"/>
    <property type="project" value="TreeGrafter"/>
</dbReference>
<dbReference type="HOGENOM" id="CLU_008523_10_3_1"/>
<dbReference type="InterPro" id="IPR001563">
    <property type="entry name" value="Peptidase_S10"/>
</dbReference>
<dbReference type="GO" id="GO:0006508">
    <property type="term" value="P:proteolysis"/>
    <property type="evidence" value="ECO:0007669"/>
    <property type="project" value="UniProtKB-KW"/>
</dbReference>
<evidence type="ECO:0000256" key="3">
    <source>
        <dbReference type="ARBA" id="ARBA00022670"/>
    </source>
</evidence>
<dbReference type="MEROPS" id="S10.008"/>
<dbReference type="Pfam" id="PF00450">
    <property type="entry name" value="Peptidase_S10"/>
    <property type="match status" value="1"/>
</dbReference>
<keyword evidence="3" id="KW-0645">Protease</keyword>
<sequence length="582" mass="63904">MRSSTKLVVAPLLAAGALGQFVPAPKDLITKKGYADISVRYKEVPAGICELNPDVKSYSGYADVEDNQHIFWWFFEARNQDPTDAPLTVWINGGPGSTSMYGLFQELGPCGIGPDMKPFDNPYSWTNASNMLFIDQPTTTGFSYSIPVPGYTDSDGNLVELPNATCPEYATQFGSCGTYSKQDLSLTANSTAAAAPNMWKTLQGFMGAFPQYARKGFNFATESYGGHYAPIFNAYILDQNAKKIPGAHKIKLENVLIGNGWFDPIVQYQAYYNFSVYPGNTYDYDPFNQTYKDEWYNNLYGPGNCMDQAKQCRELGTNAICSAADSFCANKVESMYDNALGRDEYDVRYLTPDPFPYGYFKGYLNLPSVQQAIGAYQNFSTSSSIVSAAFGNTGDDNREAGTIEACQKLLAAGVQLTMYFGDADYNCNWLGGQVIASMINATGFSQAGFTNISTSDGIVHGQVKQSGLYSFLRIYEAGHEVPFYQPLAALSMFERALKRVDMATGTKKLSHNYRTVGTPTSDYREGNATIQMSVTPANATYNTTLNAPDATPQWSQQGFLGKRGVAGGLWRPRMSRRGKRAA</sequence>
<keyword evidence="4" id="KW-0378">Hydrolase</keyword>
<evidence type="ECO:0000313" key="8">
    <source>
        <dbReference type="Proteomes" id="UP000016935"/>
    </source>
</evidence>
<evidence type="ECO:0000313" key="7">
    <source>
        <dbReference type="EMBL" id="EOA91730.1"/>
    </source>
</evidence>